<dbReference type="PRINTS" id="PR00080">
    <property type="entry name" value="SDRFAMILY"/>
</dbReference>
<dbReference type="PRINTS" id="PR00081">
    <property type="entry name" value="GDHRDH"/>
</dbReference>
<dbReference type="InterPro" id="IPR051468">
    <property type="entry name" value="Fungal_SecMetab_SDRs"/>
</dbReference>
<comment type="caution">
    <text evidence="4">The sequence shown here is derived from an EMBL/GenBank/DDBJ whole genome shotgun (WGS) entry which is preliminary data.</text>
</comment>
<protein>
    <submittedName>
        <fullName evidence="4">Short-chain dehydrogenase</fullName>
    </submittedName>
</protein>
<organism evidence="4 5">
    <name type="scientific">Paenibacillus woosongensis</name>
    <dbReference type="NCBI Taxonomy" id="307580"/>
    <lineage>
        <taxon>Bacteria</taxon>
        <taxon>Bacillati</taxon>
        <taxon>Bacillota</taxon>
        <taxon>Bacilli</taxon>
        <taxon>Bacillales</taxon>
        <taxon>Paenibacillaceae</taxon>
        <taxon>Paenibacillus</taxon>
    </lineage>
</organism>
<dbReference type="EMBL" id="BOSM01000004">
    <property type="protein sequence ID" value="GIP58917.1"/>
    <property type="molecule type" value="Genomic_DNA"/>
</dbReference>
<comment type="similarity">
    <text evidence="3">Belongs to the short-chain dehydrogenases/reductases (SDR) family.</text>
</comment>
<dbReference type="SUPFAM" id="SSF51735">
    <property type="entry name" value="NAD(P)-binding Rossmann-fold domains"/>
    <property type="match status" value="1"/>
</dbReference>
<dbReference type="PANTHER" id="PTHR43544:SF7">
    <property type="entry name" value="NADB-LER2"/>
    <property type="match status" value="1"/>
</dbReference>
<dbReference type="InterPro" id="IPR002347">
    <property type="entry name" value="SDR_fam"/>
</dbReference>
<gene>
    <name evidence="4" type="ORF">J15TS10_27310</name>
</gene>
<keyword evidence="1" id="KW-0521">NADP</keyword>
<evidence type="ECO:0000313" key="5">
    <source>
        <dbReference type="Proteomes" id="UP000681290"/>
    </source>
</evidence>
<keyword evidence="2" id="KW-0560">Oxidoreductase</keyword>
<accession>A0ABQ4MSY0</accession>
<keyword evidence="5" id="KW-1185">Reference proteome</keyword>
<evidence type="ECO:0000256" key="2">
    <source>
        <dbReference type="ARBA" id="ARBA00023002"/>
    </source>
</evidence>
<dbReference type="Pfam" id="PF00106">
    <property type="entry name" value="adh_short"/>
    <property type="match status" value="1"/>
</dbReference>
<name>A0ABQ4MSY0_9BACL</name>
<proteinExistence type="inferred from homology"/>
<evidence type="ECO:0000256" key="1">
    <source>
        <dbReference type="ARBA" id="ARBA00022857"/>
    </source>
</evidence>
<dbReference type="PANTHER" id="PTHR43544">
    <property type="entry name" value="SHORT-CHAIN DEHYDROGENASE/REDUCTASE"/>
    <property type="match status" value="1"/>
</dbReference>
<dbReference type="InterPro" id="IPR036291">
    <property type="entry name" value="NAD(P)-bd_dom_sf"/>
</dbReference>
<reference evidence="4 5" key="1">
    <citation type="submission" date="2021-03" db="EMBL/GenBank/DDBJ databases">
        <title>Antimicrobial resistance genes in bacteria isolated from Japanese honey, and their potential for conferring macrolide and lincosamide resistance in the American foulbrood pathogen Paenibacillus larvae.</title>
        <authorList>
            <person name="Okamoto M."/>
            <person name="Kumagai M."/>
            <person name="Kanamori H."/>
            <person name="Takamatsu D."/>
        </authorList>
    </citation>
    <scope>NUCLEOTIDE SEQUENCE [LARGE SCALE GENOMIC DNA]</scope>
    <source>
        <strain evidence="4 5">J15TS10</strain>
    </source>
</reference>
<sequence length="235" mass="25943">MGMNILITGASKGLGFSTVSEALKGGHHVIAGVRNLQQSHEQFEAMRQEHPGQLELIQLDVNVESEIIAAKNAVERRWGTVDVLINNAGILIARDKKLEQLDMAEVERSMMTNLYGPMKMVKHFLPLLRRSERPCIINISSEAGCFTAAYGRDYPYALSKSALSFFSAQLRKELAPQGFAVYNVHPGWIRTPMGGEQAPGDPGDTAIGLLNLAERKVVPAQESWMITHKGEPMPY</sequence>
<evidence type="ECO:0000313" key="4">
    <source>
        <dbReference type="EMBL" id="GIP58917.1"/>
    </source>
</evidence>
<evidence type="ECO:0000256" key="3">
    <source>
        <dbReference type="RuleBase" id="RU000363"/>
    </source>
</evidence>
<dbReference type="Gene3D" id="3.40.50.720">
    <property type="entry name" value="NAD(P)-binding Rossmann-like Domain"/>
    <property type="match status" value="1"/>
</dbReference>
<dbReference type="Proteomes" id="UP000681290">
    <property type="component" value="Unassembled WGS sequence"/>
</dbReference>